<gene>
    <name evidence="2" type="ORF">CEXT_481721</name>
</gene>
<reference evidence="2 3" key="1">
    <citation type="submission" date="2021-06" db="EMBL/GenBank/DDBJ databases">
        <title>Caerostris extrusa draft genome.</title>
        <authorList>
            <person name="Kono N."/>
            <person name="Arakawa K."/>
        </authorList>
    </citation>
    <scope>NUCLEOTIDE SEQUENCE [LARGE SCALE GENOMIC DNA]</scope>
</reference>
<proteinExistence type="predicted"/>
<dbReference type="EMBL" id="BPLR01009844">
    <property type="protein sequence ID" value="GIY34980.1"/>
    <property type="molecule type" value="Genomic_DNA"/>
</dbReference>
<sequence>MLDDTKMGAPRPHKSASQSAFPLPRSRKAVMLQSTTGSFSPVALLVEDRIGRRPLLEHKGSIFHPRVTGFHVGQGVGQVLPRVKEEAGLASVFPYRYVEIVSSRVCTGRYKYVCKNKLPVRLMEDEDVKTIPQMSSLGYSVKIWV</sequence>
<protein>
    <submittedName>
        <fullName evidence="2">Uncharacterized protein</fullName>
    </submittedName>
</protein>
<keyword evidence="3" id="KW-1185">Reference proteome</keyword>
<organism evidence="2 3">
    <name type="scientific">Caerostris extrusa</name>
    <name type="common">Bark spider</name>
    <name type="synonym">Caerostris bankana</name>
    <dbReference type="NCBI Taxonomy" id="172846"/>
    <lineage>
        <taxon>Eukaryota</taxon>
        <taxon>Metazoa</taxon>
        <taxon>Ecdysozoa</taxon>
        <taxon>Arthropoda</taxon>
        <taxon>Chelicerata</taxon>
        <taxon>Arachnida</taxon>
        <taxon>Araneae</taxon>
        <taxon>Araneomorphae</taxon>
        <taxon>Entelegynae</taxon>
        <taxon>Araneoidea</taxon>
        <taxon>Araneidae</taxon>
        <taxon>Caerostris</taxon>
    </lineage>
</organism>
<accession>A0AAV4SLM3</accession>
<name>A0AAV4SLM3_CAEEX</name>
<evidence type="ECO:0000313" key="3">
    <source>
        <dbReference type="Proteomes" id="UP001054945"/>
    </source>
</evidence>
<feature type="region of interest" description="Disordered" evidence="1">
    <location>
        <begin position="1"/>
        <end position="22"/>
    </location>
</feature>
<dbReference type="AlphaFoldDB" id="A0AAV4SLM3"/>
<evidence type="ECO:0000256" key="1">
    <source>
        <dbReference type="SAM" id="MobiDB-lite"/>
    </source>
</evidence>
<evidence type="ECO:0000313" key="2">
    <source>
        <dbReference type="EMBL" id="GIY34980.1"/>
    </source>
</evidence>
<dbReference type="Proteomes" id="UP001054945">
    <property type="component" value="Unassembled WGS sequence"/>
</dbReference>
<comment type="caution">
    <text evidence="2">The sequence shown here is derived from an EMBL/GenBank/DDBJ whole genome shotgun (WGS) entry which is preliminary data.</text>
</comment>